<organism evidence="3 4">
    <name type="scientific">Oceanobacillus zhaokaii</name>
    <dbReference type="NCBI Taxonomy" id="2052660"/>
    <lineage>
        <taxon>Bacteria</taxon>
        <taxon>Bacillati</taxon>
        <taxon>Bacillota</taxon>
        <taxon>Bacilli</taxon>
        <taxon>Bacillales</taxon>
        <taxon>Bacillaceae</taxon>
        <taxon>Oceanobacillus</taxon>
    </lineage>
</organism>
<gene>
    <name evidence="3" type="ORF">CUC15_07345</name>
</gene>
<proteinExistence type="predicted"/>
<feature type="domain" description="Metallo-beta-lactamase" evidence="2">
    <location>
        <begin position="18"/>
        <end position="210"/>
    </location>
</feature>
<dbReference type="PANTHER" id="PTHR46018:SF4">
    <property type="entry name" value="METALLO-HYDROLASE YHFI-RELATED"/>
    <property type="match status" value="1"/>
</dbReference>
<accession>A0A345PFG0</accession>
<evidence type="ECO:0000256" key="1">
    <source>
        <dbReference type="ARBA" id="ARBA00022833"/>
    </source>
</evidence>
<dbReference type="Gene3D" id="3.60.15.10">
    <property type="entry name" value="Ribonuclease Z/Hydroxyacylglutathione hydrolase-like"/>
    <property type="match status" value="1"/>
</dbReference>
<evidence type="ECO:0000313" key="3">
    <source>
        <dbReference type="EMBL" id="AXI08740.1"/>
    </source>
</evidence>
<sequence>MKLTVIGYWGGYPAADGATSSYLLEKDNFSLLIDVGSGALSALQRHKTVSELDAVIVSHYHHDHIADVGVLQYARLVQNNVTGREKVLPIYGHIEDQHGFASLTHDYTKGIAYDPKQSLEVGPFTITFLKTKHPVPCYAMRITDGENVLVYTADSSYMPELISFAKDADLLVTDCNYYAGLDGSKAGHMTSEEAAGIASDANVKSLLLSHLPQFGDTNQLVEEARGIFKGEINLAAKGFTWN</sequence>
<dbReference type="Pfam" id="PF12706">
    <property type="entry name" value="Lactamase_B_2"/>
    <property type="match status" value="1"/>
</dbReference>
<dbReference type="RefSeq" id="WP_114916037.1">
    <property type="nucleotide sequence ID" value="NZ_CP024848.1"/>
</dbReference>
<dbReference type="Proteomes" id="UP000253908">
    <property type="component" value="Chromosome"/>
</dbReference>
<name>A0A345PFG0_9BACI</name>
<evidence type="ECO:0000313" key="4">
    <source>
        <dbReference type="Proteomes" id="UP000253908"/>
    </source>
</evidence>
<dbReference type="OrthoDB" id="9794898at2"/>
<dbReference type="PANTHER" id="PTHR46018">
    <property type="entry name" value="ZINC PHOSPHODIESTERASE ELAC PROTEIN 1"/>
    <property type="match status" value="1"/>
</dbReference>
<dbReference type="KEGG" id="ocn:CUC15_07345"/>
<dbReference type="GO" id="GO:0042781">
    <property type="term" value="F:3'-tRNA processing endoribonuclease activity"/>
    <property type="evidence" value="ECO:0007669"/>
    <property type="project" value="TreeGrafter"/>
</dbReference>
<dbReference type="CDD" id="cd07716">
    <property type="entry name" value="RNaseZ_short-form-like_MBL-fold"/>
    <property type="match status" value="1"/>
</dbReference>
<dbReference type="InterPro" id="IPR036866">
    <property type="entry name" value="RibonucZ/Hydroxyglut_hydro"/>
</dbReference>
<dbReference type="AlphaFoldDB" id="A0A345PFG0"/>
<dbReference type="SMART" id="SM00849">
    <property type="entry name" value="Lactamase_B"/>
    <property type="match status" value="1"/>
</dbReference>
<keyword evidence="1" id="KW-0862">Zinc</keyword>
<reference evidence="4" key="1">
    <citation type="submission" date="2017-11" db="EMBL/GenBank/DDBJ databases">
        <authorList>
            <person name="Zhu W."/>
        </authorList>
    </citation>
    <scope>NUCLEOTIDE SEQUENCE [LARGE SCALE GENOMIC DNA]</scope>
    <source>
        <strain evidence="4">160</strain>
    </source>
</reference>
<dbReference type="InterPro" id="IPR001279">
    <property type="entry name" value="Metallo-B-lactamas"/>
</dbReference>
<dbReference type="SUPFAM" id="SSF56281">
    <property type="entry name" value="Metallo-hydrolase/oxidoreductase"/>
    <property type="match status" value="1"/>
</dbReference>
<protein>
    <recommendedName>
        <fullName evidence="2">Metallo-beta-lactamase domain-containing protein</fullName>
    </recommendedName>
</protein>
<keyword evidence="4" id="KW-1185">Reference proteome</keyword>
<evidence type="ECO:0000259" key="2">
    <source>
        <dbReference type="SMART" id="SM00849"/>
    </source>
</evidence>
<dbReference type="EMBL" id="CP024848">
    <property type="protein sequence ID" value="AXI08740.1"/>
    <property type="molecule type" value="Genomic_DNA"/>
</dbReference>